<name>A0A1C5IGB9_9ACTN</name>
<organism evidence="2 3">
    <name type="scientific">Micromonospora echinaurantiaca</name>
    <dbReference type="NCBI Taxonomy" id="47857"/>
    <lineage>
        <taxon>Bacteria</taxon>
        <taxon>Bacillati</taxon>
        <taxon>Actinomycetota</taxon>
        <taxon>Actinomycetes</taxon>
        <taxon>Micromonosporales</taxon>
        <taxon>Micromonosporaceae</taxon>
        <taxon>Micromonospora</taxon>
    </lineage>
</organism>
<feature type="domain" description="VOC" evidence="1">
    <location>
        <begin position="18"/>
        <end position="135"/>
    </location>
</feature>
<dbReference type="Pfam" id="PF00903">
    <property type="entry name" value="Glyoxalase"/>
    <property type="match status" value="1"/>
</dbReference>
<protein>
    <recommendedName>
        <fullName evidence="1">VOC domain-containing protein</fullName>
    </recommendedName>
</protein>
<gene>
    <name evidence="2" type="ORF">GA0070609_3240</name>
</gene>
<dbReference type="InterPro" id="IPR029068">
    <property type="entry name" value="Glyas_Bleomycin-R_OHBP_Dase"/>
</dbReference>
<dbReference type="PROSITE" id="PS51819">
    <property type="entry name" value="VOC"/>
    <property type="match status" value="1"/>
</dbReference>
<keyword evidence="3" id="KW-1185">Reference proteome</keyword>
<dbReference type="EMBL" id="LT607750">
    <property type="protein sequence ID" value="SCG57041.1"/>
    <property type="molecule type" value="Genomic_DNA"/>
</dbReference>
<accession>A0A1C5IGB9</accession>
<evidence type="ECO:0000313" key="2">
    <source>
        <dbReference type="EMBL" id="SCG57041.1"/>
    </source>
</evidence>
<evidence type="ECO:0000313" key="3">
    <source>
        <dbReference type="Proteomes" id="UP000198217"/>
    </source>
</evidence>
<dbReference type="Gene3D" id="3.10.180.10">
    <property type="entry name" value="2,3-Dihydroxybiphenyl 1,2-Dioxygenase, domain 1"/>
    <property type="match status" value="1"/>
</dbReference>
<dbReference type="InterPro" id="IPR004360">
    <property type="entry name" value="Glyas_Fos-R_dOase_dom"/>
</dbReference>
<dbReference type="SUPFAM" id="SSF54593">
    <property type="entry name" value="Glyoxalase/Bleomycin resistance protein/Dihydroxybiphenyl dioxygenase"/>
    <property type="match status" value="1"/>
</dbReference>
<dbReference type="AlphaFoldDB" id="A0A1C5IGB9"/>
<reference evidence="2 3" key="1">
    <citation type="submission" date="2016-06" db="EMBL/GenBank/DDBJ databases">
        <authorList>
            <person name="Kjaerup R.B."/>
            <person name="Dalgaard T.S."/>
            <person name="Juul-Madsen H.R."/>
        </authorList>
    </citation>
    <scope>NUCLEOTIDE SEQUENCE [LARGE SCALE GENOMIC DNA]</scope>
    <source>
        <strain evidence="2 3">DSM 43904</strain>
    </source>
</reference>
<sequence length="136" mass="14742">MRRILGMVLAKASIFLSGDRSSGLWVDSIEAATAFYGEKLGISITRVHDALTLHAANGVDIPILLKSGHVPSRHAVLYFVVDSIAGVLPELISRGVHFSSHDYEVGDGLGLEKEWSPLIVWLADPAGNVLCIMQRH</sequence>
<proteinExistence type="predicted"/>
<dbReference type="InterPro" id="IPR037523">
    <property type="entry name" value="VOC_core"/>
</dbReference>
<evidence type="ECO:0000259" key="1">
    <source>
        <dbReference type="PROSITE" id="PS51819"/>
    </source>
</evidence>
<dbReference type="Proteomes" id="UP000198217">
    <property type="component" value="Chromosome I"/>
</dbReference>